<dbReference type="PRINTS" id="PR00081">
    <property type="entry name" value="GDHRDH"/>
</dbReference>
<evidence type="ECO:0000313" key="3">
    <source>
        <dbReference type="EMBL" id="PTM98407.1"/>
    </source>
</evidence>
<dbReference type="FunFam" id="3.40.50.720:FF:000084">
    <property type="entry name" value="Short-chain dehydrogenase reductase"/>
    <property type="match status" value="1"/>
</dbReference>
<reference evidence="3 4" key="1">
    <citation type="submission" date="2018-04" db="EMBL/GenBank/DDBJ databases">
        <title>Genomic Encyclopedia of Type Strains, Phase IV (KMG-IV): sequencing the most valuable type-strain genomes for metagenomic binning, comparative biology and taxonomic classification.</title>
        <authorList>
            <person name="Goeker M."/>
        </authorList>
    </citation>
    <scope>NUCLEOTIDE SEQUENCE [LARGE SCALE GENOMIC DNA]</scope>
    <source>
        <strain evidence="3 4">DSM 7138</strain>
    </source>
</reference>
<comment type="caution">
    <text evidence="3">The sequence shown here is derived from an EMBL/GenBank/DDBJ whole genome shotgun (WGS) entry which is preliminary data.</text>
</comment>
<dbReference type="EMBL" id="PZZZ01000001">
    <property type="protein sequence ID" value="PTM98407.1"/>
    <property type="molecule type" value="Genomic_DNA"/>
</dbReference>
<dbReference type="Gene3D" id="3.40.50.720">
    <property type="entry name" value="NAD(P)-binding Rossmann-like Domain"/>
    <property type="match status" value="1"/>
</dbReference>
<protein>
    <submittedName>
        <fullName evidence="3">NAD(P)-dependent dehydrogenase (Short-subunit alcohol dehydrogenase family)</fullName>
    </submittedName>
</protein>
<evidence type="ECO:0000256" key="1">
    <source>
        <dbReference type="ARBA" id="ARBA00006484"/>
    </source>
</evidence>
<dbReference type="PROSITE" id="PS00061">
    <property type="entry name" value="ADH_SHORT"/>
    <property type="match status" value="1"/>
</dbReference>
<gene>
    <name evidence="3" type="ORF">C7449_10170</name>
</gene>
<dbReference type="PANTHER" id="PTHR42760:SF133">
    <property type="entry name" value="3-OXOACYL-[ACYL-CARRIER-PROTEIN] REDUCTASE"/>
    <property type="match status" value="1"/>
</dbReference>
<dbReference type="Pfam" id="PF13561">
    <property type="entry name" value="adh_short_C2"/>
    <property type="match status" value="1"/>
</dbReference>
<sequence>MSVSAASYPDLRERGVLVSGGGSGIGAALVEAFARQGARVAFFDIAEAASRDLARRLATEVLHSPRYFEVDVRDIDAYKAAIAEALAVTGPVKVLVNNAARDDRHELAELTPGDWDESQAVNLRHVFFATQAVVPAMQAAGGGSIINFASIAYLLNMGELPAYATAKAGIVGLTKSLAGRLGPDNIRVNAILPGMVLTERQLRLWVDEAAIASMVKQQCLKRSLSPQDIVGPCLFLASEASASITAQSIIVDGGVL</sequence>
<keyword evidence="2" id="KW-0560">Oxidoreductase</keyword>
<dbReference type="PANTHER" id="PTHR42760">
    <property type="entry name" value="SHORT-CHAIN DEHYDROGENASES/REDUCTASES FAMILY MEMBER"/>
    <property type="match status" value="1"/>
</dbReference>
<dbReference type="InterPro" id="IPR036291">
    <property type="entry name" value="NAD(P)-bd_dom_sf"/>
</dbReference>
<comment type="similarity">
    <text evidence="1">Belongs to the short-chain dehydrogenases/reductases (SDR) family.</text>
</comment>
<organism evidence="3 4">
    <name type="scientific">Mycoplana dimorpha</name>
    <dbReference type="NCBI Taxonomy" id="28320"/>
    <lineage>
        <taxon>Bacteria</taxon>
        <taxon>Pseudomonadati</taxon>
        <taxon>Pseudomonadota</taxon>
        <taxon>Alphaproteobacteria</taxon>
        <taxon>Hyphomicrobiales</taxon>
        <taxon>Rhizobiaceae</taxon>
        <taxon>Mycoplana</taxon>
    </lineage>
</organism>
<evidence type="ECO:0000256" key="2">
    <source>
        <dbReference type="ARBA" id="ARBA00023002"/>
    </source>
</evidence>
<dbReference type="CDD" id="cd05233">
    <property type="entry name" value="SDR_c"/>
    <property type="match status" value="1"/>
</dbReference>
<accession>A0A2T5BHC8</accession>
<dbReference type="GO" id="GO:0016616">
    <property type="term" value="F:oxidoreductase activity, acting on the CH-OH group of donors, NAD or NADP as acceptor"/>
    <property type="evidence" value="ECO:0007669"/>
    <property type="project" value="TreeGrafter"/>
</dbReference>
<dbReference type="OrthoDB" id="9789398at2"/>
<dbReference type="SUPFAM" id="SSF51735">
    <property type="entry name" value="NAD(P)-binding Rossmann-fold domains"/>
    <property type="match status" value="1"/>
</dbReference>
<dbReference type="Proteomes" id="UP000241247">
    <property type="component" value="Unassembled WGS sequence"/>
</dbReference>
<proteinExistence type="inferred from homology"/>
<dbReference type="InterPro" id="IPR002347">
    <property type="entry name" value="SDR_fam"/>
</dbReference>
<keyword evidence="4" id="KW-1185">Reference proteome</keyword>
<evidence type="ECO:0000313" key="4">
    <source>
        <dbReference type="Proteomes" id="UP000241247"/>
    </source>
</evidence>
<dbReference type="PRINTS" id="PR00080">
    <property type="entry name" value="SDRFAMILY"/>
</dbReference>
<dbReference type="AlphaFoldDB" id="A0A2T5BHC8"/>
<dbReference type="RefSeq" id="WP_108000801.1">
    <property type="nucleotide sequence ID" value="NZ_JBHEEX010000014.1"/>
</dbReference>
<name>A0A2T5BHC8_MYCDI</name>
<dbReference type="InterPro" id="IPR020904">
    <property type="entry name" value="Sc_DH/Rdtase_CS"/>
</dbReference>